<protein>
    <submittedName>
        <fullName evidence="2">Uncharacterized protein</fullName>
    </submittedName>
</protein>
<feature type="compositionally biased region" description="Gly residues" evidence="1">
    <location>
        <begin position="65"/>
        <end position="74"/>
    </location>
</feature>
<proteinExistence type="predicted"/>
<dbReference type="HOGENOM" id="CLU_1226467_0_0_1"/>
<evidence type="ECO:0000313" key="2">
    <source>
        <dbReference type="EnsemblPlants" id="OGLUM08G01570.1"/>
    </source>
</evidence>
<accession>A0A0E0AQB1</accession>
<feature type="compositionally biased region" description="Basic and acidic residues" evidence="1">
    <location>
        <begin position="95"/>
        <end position="104"/>
    </location>
</feature>
<dbReference type="AlphaFoldDB" id="A0A0E0AQB1"/>
<reference evidence="2" key="2">
    <citation type="submission" date="2018-05" db="EMBL/GenBank/DDBJ databases">
        <title>OgluRS3 (Oryza glumaepatula Reference Sequence Version 3).</title>
        <authorList>
            <person name="Zhang J."/>
            <person name="Kudrna D."/>
            <person name="Lee S."/>
            <person name="Talag J."/>
            <person name="Welchert J."/>
            <person name="Wing R.A."/>
        </authorList>
    </citation>
    <scope>NUCLEOTIDE SEQUENCE [LARGE SCALE GENOMIC DNA]</scope>
</reference>
<feature type="region of interest" description="Disordered" evidence="1">
    <location>
        <begin position="56"/>
        <end position="176"/>
    </location>
</feature>
<dbReference type="Gramene" id="OGLUM08G01570.1">
    <property type="protein sequence ID" value="OGLUM08G01570.1"/>
    <property type="gene ID" value="OGLUM08G01570"/>
</dbReference>
<keyword evidence="3" id="KW-1185">Reference proteome</keyword>
<feature type="region of interest" description="Disordered" evidence="1">
    <location>
        <begin position="186"/>
        <end position="205"/>
    </location>
</feature>
<evidence type="ECO:0000313" key="3">
    <source>
        <dbReference type="Proteomes" id="UP000026961"/>
    </source>
</evidence>
<name>A0A0E0AQB1_9ORYZ</name>
<dbReference type="EnsemblPlants" id="OGLUM08G01570.1">
    <property type="protein sequence ID" value="OGLUM08G01570.1"/>
    <property type="gene ID" value="OGLUM08G01570"/>
</dbReference>
<reference evidence="2" key="1">
    <citation type="submission" date="2015-04" db="UniProtKB">
        <authorList>
            <consortium name="EnsemblPlants"/>
        </authorList>
    </citation>
    <scope>IDENTIFICATION</scope>
</reference>
<dbReference type="Proteomes" id="UP000026961">
    <property type="component" value="Chromosome 8"/>
</dbReference>
<sequence length="226" mass="22974">MATAAEDGCCGGGARQRQSEVEAKMAMLGDGGGGDAAQRMDGDPKLKLASYPAHANGLLRRGGDGGRSGGGGSGDLASSAKLVAEAASRCSRTASHRDLEKVDKACVAGGTGEGRRGAVARRSSTGGGTTRRSGAGEEAARRSSTGGGAARRGSAKERRQRRGDDDVDTGQRDDDAAGMLLRALECAERERGGSTRGSHGWQAGFDWPNLASQGAGLASWIAWPSK</sequence>
<evidence type="ECO:0000256" key="1">
    <source>
        <dbReference type="SAM" id="MobiDB-lite"/>
    </source>
</evidence>
<organism evidence="2">
    <name type="scientific">Oryza glumipatula</name>
    <dbReference type="NCBI Taxonomy" id="40148"/>
    <lineage>
        <taxon>Eukaryota</taxon>
        <taxon>Viridiplantae</taxon>
        <taxon>Streptophyta</taxon>
        <taxon>Embryophyta</taxon>
        <taxon>Tracheophyta</taxon>
        <taxon>Spermatophyta</taxon>
        <taxon>Magnoliopsida</taxon>
        <taxon>Liliopsida</taxon>
        <taxon>Poales</taxon>
        <taxon>Poaceae</taxon>
        <taxon>BOP clade</taxon>
        <taxon>Oryzoideae</taxon>
        <taxon>Oryzeae</taxon>
        <taxon>Oryzinae</taxon>
        <taxon>Oryza</taxon>
    </lineage>
</organism>